<dbReference type="SMART" id="SM00066">
    <property type="entry name" value="GAL4"/>
    <property type="match status" value="1"/>
</dbReference>
<dbReference type="SUPFAM" id="SSF57701">
    <property type="entry name" value="Zn2/Cys6 DNA-binding domain"/>
    <property type="match status" value="1"/>
</dbReference>
<dbReference type="Proteomes" id="UP001302745">
    <property type="component" value="Unassembled WGS sequence"/>
</dbReference>
<dbReference type="GO" id="GO:0000981">
    <property type="term" value="F:DNA-binding transcription factor activity, RNA polymerase II-specific"/>
    <property type="evidence" value="ECO:0007669"/>
    <property type="project" value="InterPro"/>
</dbReference>
<dbReference type="GO" id="GO:0045944">
    <property type="term" value="P:positive regulation of transcription by RNA polymerase II"/>
    <property type="evidence" value="ECO:0007669"/>
    <property type="project" value="TreeGrafter"/>
</dbReference>
<dbReference type="Pfam" id="PF11951">
    <property type="entry name" value="Fungal_trans_2"/>
    <property type="match status" value="1"/>
</dbReference>
<dbReference type="PROSITE" id="PS50048">
    <property type="entry name" value="ZN2_CY6_FUNGAL_2"/>
    <property type="match status" value="1"/>
</dbReference>
<dbReference type="GO" id="GO:0000976">
    <property type="term" value="F:transcription cis-regulatory region binding"/>
    <property type="evidence" value="ECO:0007669"/>
    <property type="project" value="TreeGrafter"/>
</dbReference>
<keyword evidence="6" id="KW-0539">Nucleus</keyword>
<keyword evidence="5" id="KW-0804">Transcription</keyword>
<dbReference type="Gene3D" id="4.10.240.10">
    <property type="entry name" value="Zn(2)-C6 fungal-type DNA-binding domain"/>
    <property type="match status" value="1"/>
</dbReference>
<evidence type="ECO:0000256" key="6">
    <source>
        <dbReference type="ARBA" id="ARBA00023242"/>
    </source>
</evidence>
<feature type="compositionally biased region" description="Gly residues" evidence="7">
    <location>
        <begin position="640"/>
        <end position="659"/>
    </location>
</feature>
<evidence type="ECO:0000256" key="4">
    <source>
        <dbReference type="ARBA" id="ARBA00023125"/>
    </source>
</evidence>
<gene>
    <name evidence="9" type="ORF">C8A00DRAFT_30906</name>
</gene>
<feature type="region of interest" description="Disordered" evidence="7">
    <location>
        <begin position="1"/>
        <end position="49"/>
    </location>
</feature>
<organism evidence="9 10">
    <name type="scientific">Chaetomidium leptoderma</name>
    <dbReference type="NCBI Taxonomy" id="669021"/>
    <lineage>
        <taxon>Eukaryota</taxon>
        <taxon>Fungi</taxon>
        <taxon>Dikarya</taxon>
        <taxon>Ascomycota</taxon>
        <taxon>Pezizomycotina</taxon>
        <taxon>Sordariomycetes</taxon>
        <taxon>Sordariomycetidae</taxon>
        <taxon>Sordariales</taxon>
        <taxon>Chaetomiaceae</taxon>
        <taxon>Chaetomidium</taxon>
    </lineage>
</organism>
<dbReference type="InterPro" id="IPR036864">
    <property type="entry name" value="Zn2-C6_fun-type_DNA-bd_sf"/>
</dbReference>
<dbReference type="PANTHER" id="PTHR37534">
    <property type="entry name" value="TRANSCRIPTIONAL ACTIVATOR PROTEIN UGA3"/>
    <property type="match status" value="1"/>
</dbReference>
<keyword evidence="3" id="KW-0805">Transcription regulation</keyword>
<feature type="region of interest" description="Disordered" evidence="7">
    <location>
        <begin position="208"/>
        <end position="253"/>
    </location>
</feature>
<evidence type="ECO:0000313" key="9">
    <source>
        <dbReference type="EMBL" id="KAK4156211.1"/>
    </source>
</evidence>
<reference evidence="9" key="2">
    <citation type="submission" date="2023-05" db="EMBL/GenBank/DDBJ databases">
        <authorList>
            <consortium name="Lawrence Berkeley National Laboratory"/>
            <person name="Steindorff A."/>
            <person name="Hensen N."/>
            <person name="Bonometti L."/>
            <person name="Westerberg I."/>
            <person name="Brannstrom I.O."/>
            <person name="Guillou S."/>
            <person name="Cros-Aarteil S."/>
            <person name="Calhoun S."/>
            <person name="Haridas S."/>
            <person name="Kuo A."/>
            <person name="Mondo S."/>
            <person name="Pangilinan J."/>
            <person name="Riley R."/>
            <person name="Labutti K."/>
            <person name="Andreopoulos B."/>
            <person name="Lipzen A."/>
            <person name="Chen C."/>
            <person name="Yanf M."/>
            <person name="Daum C."/>
            <person name="Ng V."/>
            <person name="Clum A."/>
            <person name="Ohm R."/>
            <person name="Martin F."/>
            <person name="Silar P."/>
            <person name="Natvig D."/>
            <person name="Lalanne C."/>
            <person name="Gautier V."/>
            <person name="Ament-Velasquez S.L."/>
            <person name="Kruys A."/>
            <person name="Hutchinson M.I."/>
            <person name="Powell A.J."/>
            <person name="Barry K."/>
            <person name="Miller A.N."/>
            <person name="Grigoriev I.V."/>
            <person name="Debuchy R."/>
            <person name="Gladieux P."/>
            <person name="Thoren M.H."/>
            <person name="Johannesson H."/>
        </authorList>
    </citation>
    <scope>NUCLEOTIDE SEQUENCE</scope>
    <source>
        <strain evidence="9">CBS 538.74</strain>
    </source>
</reference>
<feature type="compositionally biased region" description="Acidic residues" evidence="7">
    <location>
        <begin position="947"/>
        <end position="959"/>
    </location>
</feature>
<reference evidence="9" key="1">
    <citation type="journal article" date="2023" name="Mol. Phylogenet. Evol.">
        <title>Genome-scale phylogeny and comparative genomics of the fungal order Sordariales.</title>
        <authorList>
            <person name="Hensen N."/>
            <person name="Bonometti L."/>
            <person name="Westerberg I."/>
            <person name="Brannstrom I.O."/>
            <person name="Guillou S."/>
            <person name="Cros-Aarteil S."/>
            <person name="Calhoun S."/>
            <person name="Haridas S."/>
            <person name="Kuo A."/>
            <person name="Mondo S."/>
            <person name="Pangilinan J."/>
            <person name="Riley R."/>
            <person name="LaButti K."/>
            <person name="Andreopoulos B."/>
            <person name="Lipzen A."/>
            <person name="Chen C."/>
            <person name="Yan M."/>
            <person name="Daum C."/>
            <person name="Ng V."/>
            <person name="Clum A."/>
            <person name="Steindorff A."/>
            <person name="Ohm R.A."/>
            <person name="Martin F."/>
            <person name="Silar P."/>
            <person name="Natvig D.O."/>
            <person name="Lalanne C."/>
            <person name="Gautier V."/>
            <person name="Ament-Velasquez S.L."/>
            <person name="Kruys A."/>
            <person name="Hutchinson M.I."/>
            <person name="Powell A.J."/>
            <person name="Barry K."/>
            <person name="Miller A.N."/>
            <person name="Grigoriev I.V."/>
            <person name="Debuchy R."/>
            <person name="Gladieux P."/>
            <person name="Hiltunen Thoren M."/>
            <person name="Johannesson H."/>
        </authorList>
    </citation>
    <scope>NUCLEOTIDE SEQUENCE</scope>
    <source>
        <strain evidence="9">CBS 538.74</strain>
    </source>
</reference>
<protein>
    <submittedName>
        <fullName evidence="9">Transcriptional regulatory protein moc3</fullName>
    </submittedName>
</protein>
<evidence type="ECO:0000256" key="3">
    <source>
        <dbReference type="ARBA" id="ARBA00023015"/>
    </source>
</evidence>
<evidence type="ECO:0000313" key="10">
    <source>
        <dbReference type="Proteomes" id="UP001302745"/>
    </source>
</evidence>
<dbReference type="PROSITE" id="PS00463">
    <property type="entry name" value="ZN2_CY6_FUNGAL_1"/>
    <property type="match status" value="1"/>
</dbReference>
<feature type="compositionally biased region" description="Basic and acidic residues" evidence="7">
    <location>
        <begin position="960"/>
        <end position="982"/>
    </location>
</feature>
<comment type="caution">
    <text evidence="9">The sequence shown here is derived from an EMBL/GenBank/DDBJ whole genome shotgun (WGS) entry which is preliminary data.</text>
</comment>
<dbReference type="Pfam" id="PF00172">
    <property type="entry name" value="Zn_clus"/>
    <property type="match status" value="1"/>
</dbReference>
<dbReference type="GO" id="GO:0005634">
    <property type="term" value="C:nucleus"/>
    <property type="evidence" value="ECO:0007669"/>
    <property type="project" value="UniProtKB-SubCell"/>
</dbReference>
<evidence type="ECO:0000256" key="1">
    <source>
        <dbReference type="ARBA" id="ARBA00004123"/>
    </source>
</evidence>
<evidence type="ECO:0000256" key="2">
    <source>
        <dbReference type="ARBA" id="ARBA00022833"/>
    </source>
</evidence>
<dbReference type="GO" id="GO:0008270">
    <property type="term" value="F:zinc ion binding"/>
    <property type="evidence" value="ECO:0007669"/>
    <property type="project" value="InterPro"/>
</dbReference>
<dbReference type="CDD" id="cd00067">
    <property type="entry name" value="GAL4"/>
    <property type="match status" value="1"/>
</dbReference>
<dbReference type="InterPro" id="IPR001138">
    <property type="entry name" value="Zn2Cys6_DnaBD"/>
</dbReference>
<keyword evidence="2" id="KW-0862">Zinc</keyword>
<evidence type="ECO:0000256" key="5">
    <source>
        <dbReference type="ARBA" id="ARBA00023163"/>
    </source>
</evidence>
<feature type="domain" description="Zn(2)-C6 fungal-type" evidence="8">
    <location>
        <begin position="50"/>
        <end position="78"/>
    </location>
</feature>
<keyword evidence="10" id="KW-1185">Reference proteome</keyword>
<accession>A0AAN6VU13</accession>
<dbReference type="AlphaFoldDB" id="A0AAN6VU13"/>
<feature type="region of interest" description="Disordered" evidence="7">
    <location>
        <begin position="629"/>
        <end position="703"/>
    </location>
</feature>
<evidence type="ECO:0000259" key="8">
    <source>
        <dbReference type="PROSITE" id="PS50048"/>
    </source>
</evidence>
<dbReference type="InterPro" id="IPR021858">
    <property type="entry name" value="Fun_TF"/>
</dbReference>
<dbReference type="EMBL" id="MU856872">
    <property type="protein sequence ID" value="KAK4156211.1"/>
    <property type="molecule type" value="Genomic_DNA"/>
</dbReference>
<comment type="subcellular location">
    <subcellularLocation>
        <location evidence="1">Nucleus</location>
    </subcellularLocation>
</comment>
<feature type="region of interest" description="Disordered" evidence="7">
    <location>
        <begin position="945"/>
        <end position="982"/>
    </location>
</feature>
<proteinExistence type="predicted"/>
<evidence type="ECO:0000256" key="7">
    <source>
        <dbReference type="SAM" id="MobiDB-lite"/>
    </source>
</evidence>
<name>A0AAN6VU13_9PEZI</name>
<sequence>MDSAELPPDAGSPQESRPVPSPPSPTSGKGDQPSQPPPKKASARKRTKTGCLTCRRRRIKCDEAKPTCSNCIKSKRDCEGYSRQLTFKVPLSSVPSSHHHHGPQVYHRQFQEAHLNTQTAVAQTKATSSQGPLAVIAPKPPSVDYSGAASFPFEQGPGFSPAQQLPSPPFIGYDPNLFTERLPPPTQGNQFRHEEFFGGATGAVQPFQRSPSVADAPPMFTGNHEPVLSGPELSLASPESGDGGLKQPLHTEDGYWESDDEASMAESEDEVMHDPHLAHLESNDLGIHVARRLAPQHDLYGVRIRSFAALADDNMLDTYTPTSASSPLNDAHTAAIFWYFVNVTGQSMSLYERHPFDPTPMFQGHPVPKQRQHIWTYTFPIMAFNHPALMQAMLALGSLQMSKLQGSPPTAAMKHYHLSLRRLAKNYQSPHRRTQPATLAATLLLGFYEIWNSDHDKWCKHTWGARAVIRDIPFGRLTRDVLAYKHRRRELQLRGHQCSDVCFASHGDLSVDSISPDTDLIFQFTGQKVDYGTGRGHVVGDSSSRQSRLTERDVETYEQLRDLYWWFCKMDVYQSILGGTRLLMEYPQWTQCAPRGPFGKMDAIYGTFDFSILLLGRLANFASRDLARKRRARKPPPGGPGQGPGPGQAGPPGGPGLGRGQSPPSFPGLMPASGRVTVPRGFSPPRESSPASDSAEEMDFDTSTANALREWDEIRQAFEVFHARLGPDFEPMGPDFAPPEMTPFGPALVYRTYSIAGIWMNYYMGLIVLHRAHPSMPPVAVIAAGMAAQQTGRWANEIARIAAGLHEDTTHVSAVSTLVGAAFIESCFPLFVAGVQYQDLHQRHWAIRRLRDVARLTGWQSARQIADGCETGWNKAAELGRGPPYYSPPELGPLFPDSVWNRPRAIERRIHELEAAAGGGEGRLVLAKSERAHYAMGLLSVERDFDTLDIDDDDEDGRDDEVRRGGGPGEGEREEGNDVERE</sequence>
<keyword evidence="4" id="KW-0238">DNA-binding</keyword>
<dbReference type="PANTHER" id="PTHR37534:SF23">
    <property type="entry name" value="ZN(II)2CYS6 TRANSCRIPTION FACTOR (EUROFUNG)"/>
    <property type="match status" value="1"/>
</dbReference>